<feature type="compositionally biased region" description="Polar residues" evidence="1">
    <location>
        <begin position="350"/>
        <end position="359"/>
    </location>
</feature>
<feature type="compositionally biased region" description="Polar residues" evidence="1">
    <location>
        <begin position="495"/>
        <end position="505"/>
    </location>
</feature>
<dbReference type="OrthoDB" id="3243310at2759"/>
<feature type="compositionally biased region" description="Low complexity" evidence="1">
    <location>
        <begin position="544"/>
        <end position="566"/>
    </location>
</feature>
<dbReference type="EMBL" id="KL197743">
    <property type="protein sequence ID" value="KDQ52033.1"/>
    <property type="molecule type" value="Genomic_DNA"/>
</dbReference>
<feature type="compositionally biased region" description="Basic and acidic residues" evidence="1">
    <location>
        <begin position="402"/>
        <end position="414"/>
    </location>
</feature>
<gene>
    <name evidence="2" type="ORF">JAAARDRAFT_40636</name>
</gene>
<feature type="region of interest" description="Disordered" evidence="1">
    <location>
        <begin position="727"/>
        <end position="804"/>
    </location>
</feature>
<protein>
    <submittedName>
        <fullName evidence="2">Uncharacterized protein</fullName>
    </submittedName>
</protein>
<dbReference type="InParanoid" id="A0A067PAU3"/>
<organism evidence="2 3">
    <name type="scientific">Jaapia argillacea MUCL 33604</name>
    <dbReference type="NCBI Taxonomy" id="933084"/>
    <lineage>
        <taxon>Eukaryota</taxon>
        <taxon>Fungi</taxon>
        <taxon>Dikarya</taxon>
        <taxon>Basidiomycota</taxon>
        <taxon>Agaricomycotina</taxon>
        <taxon>Agaricomycetes</taxon>
        <taxon>Agaricomycetidae</taxon>
        <taxon>Jaapiales</taxon>
        <taxon>Jaapiaceae</taxon>
        <taxon>Jaapia</taxon>
    </lineage>
</organism>
<dbReference type="STRING" id="933084.A0A067PAU3"/>
<dbReference type="AlphaFoldDB" id="A0A067PAU3"/>
<feature type="region of interest" description="Disordered" evidence="1">
    <location>
        <begin position="205"/>
        <end position="579"/>
    </location>
</feature>
<accession>A0A067PAU3</accession>
<feature type="compositionally biased region" description="Polar residues" evidence="1">
    <location>
        <begin position="314"/>
        <end position="333"/>
    </location>
</feature>
<feature type="compositionally biased region" description="Basic and acidic residues" evidence="1">
    <location>
        <begin position="427"/>
        <end position="461"/>
    </location>
</feature>
<proteinExistence type="predicted"/>
<dbReference type="HOGENOM" id="CLU_004143_0_0_1"/>
<evidence type="ECO:0000313" key="3">
    <source>
        <dbReference type="Proteomes" id="UP000027265"/>
    </source>
</evidence>
<feature type="region of interest" description="Disordered" evidence="1">
    <location>
        <begin position="598"/>
        <end position="621"/>
    </location>
</feature>
<reference evidence="3" key="1">
    <citation type="journal article" date="2014" name="Proc. Natl. Acad. Sci. U.S.A.">
        <title>Extensive sampling of basidiomycete genomes demonstrates inadequacy of the white-rot/brown-rot paradigm for wood decay fungi.</title>
        <authorList>
            <person name="Riley R."/>
            <person name="Salamov A.A."/>
            <person name="Brown D.W."/>
            <person name="Nagy L.G."/>
            <person name="Floudas D."/>
            <person name="Held B.W."/>
            <person name="Levasseur A."/>
            <person name="Lombard V."/>
            <person name="Morin E."/>
            <person name="Otillar R."/>
            <person name="Lindquist E.A."/>
            <person name="Sun H."/>
            <person name="LaButti K.M."/>
            <person name="Schmutz J."/>
            <person name="Jabbour D."/>
            <person name="Luo H."/>
            <person name="Baker S.E."/>
            <person name="Pisabarro A.G."/>
            <person name="Walton J.D."/>
            <person name="Blanchette R.A."/>
            <person name="Henrissat B."/>
            <person name="Martin F."/>
            <person name="Cullen D."/>
            <person name="Hibbett D.S."/>
            <person name="Grigoriev I.V."/>
        </authorList>
    </citation>
    <scope>NUCLEOTIDE SEQUENCE [LARGE SCALE GENOMIC DNA]</scope>
    <source>
        <strain evidence="3">MUCL 33604</strain>
    </source>
</reference>
<sequence>MTESPQRSRKVQSYPGPQVSGQNLPGREATPSPSFRERQRAAKAQQMSYVPPTQVYQQPSPPNSNSSRPSERSPPPVNPNSRISPQGNSIPRDMNSERPIPPPPPIHSLSQPDIRQTVPPPPPQHTMSQPDVRTMNPSIGYPRPSRVAPAQFLTQFASMEGNWQITEQLMKDIETADLQQAQAAGTMGVAYAGGAVTTAAIFAQGEVGSPPKEGLADRARPSDRVSPKDVDGGQPPASVIRRQTWDGARDRDSPKAWDRPGQSTGSMPPQVQPRLQGRSPDSGDSIPYHTPTASPGEHPSTYPQYDREYYPAPVTSQGRVPTPPNSRKSSNATMPDPMTHRVTPPAVSKLANQTMSNQGAKRIAPDRSLPVQEEAEDDLGVSASNGPREKERRGTFSSSNEYGRRDPEIVDGGRRLQGSPTTPSSEIHPEGRDSRYDSRDDHPTRLSREPSRGEDSETLNEHDEDEDDHGRPSQGSSQEYTPRSPTADLPDRHYTSNADYQQSIRAKTRGGVTDQLGLRGLEQTFDSMKEKPLTSQMGKPLAPPQHQQHQQQLPLQQQLPPQQPQQRPVPSMTPSMPHPSDLQHFFDDAYLQAYFSSSQASRPGAPIPPTPQSHTAAPSPSPLISAMHSDVGRSPAPPIGSPYPYPFSHIRRSDVYMHPPQNLSNYDPNHPAAIQEQMARQLQMYALNNAAMLSDSTLSPSSTPYPGPGYNPWAFLPTTRMGGRAIDSAMSHRSSPSHEPVELAPPPPLRSRSLRKRDNAPNLRSQPPPKPQRKPPPRVQSTQPRDTSPENSSGEETAGEDDKVIDVQYTNEENQWVRGISNDDPGDWVDEDEEGDDDDLLELEFHPTYISNAEKKRRRWELRWDDLVRAFQALDRQTDATMVLLAAPSHSTKQHSLTSRSVRRDPSLLHSPALASMRSAFTHVASQRRTARSRMVTLADRLSLSGSSVDGSDAGSTAREEDLKKALEAALGSLGALGHIYEQREARWREEMRKLSDDRERVELLLGQALGPGISGHGMNGGGR</sequence>
<evidence type="ECO:0000256" key="1">
    <source>
        <dbReference type="SAM" id="MobiDB-lite"/>
    </source>
</evidence>
<name>A0A067PAU3_9AGAM</name>
<feature type="compositionally biased region" description="Basic and acidic residues" evidence="1">
    <location>
        <begin position="214"/>
        <end position="231"/>
    </location>
</feature>
<feature type="region of interest" description="Disordered" evidence="1">
    <location>
        <begin position="1"/>
        <end position="143"/>
    </location>
</feature>
<feature type="compositionally biased region" description="Basic and acidic residues" evidence="1">
    <location>
        <begin position="243"/>
        <end position="258"/>
    </location>
</feature>
<feature type="compositionally biased region" description="Polar residues" evidence="1">
    <location>
        <begin position="125"/>
        <end position="137"/>
    </location>
</feature>
<feature type="compositionally biased region" description="Polar residues" evidence="1">
    <location>
        <begin position="473"/>
        <end position="484"/>
    </location>
</feature>
<dbReference type="Proteomes" id="UP000027265">
    <property type="component" value="Unassembled WGS sequence"/>
</dbReference>
<evidence type="ECO:0000313" key="2">
    <source>
        <dbReference type="EMBL" id="KDQ52033.1"/>
    </source>
</evidence>
<feature type="compositionally biased region" description="Polar residues" evidence="1">
    <location>
        <begin position="779"/>
        <end position="795"/>
    </location>
</feature>
<keyword evidence="3" id="KW-1185">Reference proteome</keyword>